<keyword evidence="7" id="KW-1185">Reference proteome</keyword>
<evidence type="ECO:0000256" key="4">
    <source>
        <dbReference type="ARBA" id="ARBA00023118"/>
    </source>
</evidence>
<evidence type="ECO:0000256" key="3">
    <source>
        <dbReference type="ARBA" id="ARBA00022490"/>
    </source>
</evidence>
<dbReference type="RefSeq" id="WP_323580694.1">
    <property type="nucleotide sequence ID" value="NZ_JAYGOJ010000060.1"/>
</dbReference>
<evidence type="ECO:0000256" key="2">
    <source>
        <dbReference type="ARBA" id="ARBA00006161"/>
    </source>
</evidence>
<evidence type="ECO:0000313" key="6">
    <source>
        <dbReference type="EMBL" id="MEA9436600.1"/>
    </source>
</evidence>
<sequence>MAQLISQQRAAFALRHMEQALRHAPEKQRQIRTVANSIPAQIQRTGLGQTLAFALSKLGNSDGAGWTYLYELLQEWLCQEQQIYRGETLMASLCQGDIRHYQQAQAEALALLVWVRKFARAMLETSTSASKERG</sequence>
<evidence type="ECO:0000256" key="1">
    <source>
        <dbReference type="ARBA" id="ARBA00004496"/>
    </source>
</evidence>
<gene>
    <name evidence="6" type="primary">cmr5</name>
    <name evidence="6" type="ORF">VCX44_12425</name>
</gene>
<evidence type="ECO:0000313" key="7">
    <source>
        <dbReference type="Proteomes" id="UP001304847"/>
    </source>
</evidence>
<comment type="similarity">
    <text evidence="2">Belongs to the CRISPR system Cmr5 family.</text>
</comment>
<dbReference type="SUPFAM" id="SSF158568">
    <property type="entry name" value="AF1862-like"/>
    <property type="match status" value="1"/>
</dbReference>
<proteinExistence type="inferred from homology"/>
<keyword evidence="4" id="KW-0051">Antiviral defense</keyword>
<comment type="subcellular location">
    <subcellularLocation>
        <location evidence="1">Cytoplasm</location>
    </subcellularLocation>
</comment>
<evidence type="ECO:0000256" key="5">
    <source>
        <dbReference type="ARBA" id="ARBA00030001"/>
    </source>
</evidence>
<dbReference type="Pfam" id="PF09701">
    <property type="entry name" value="Cas_Cmr5"/>
    <property type="match status" value="1"/>
</dbReference>
<organism evidence="6 7">
    <name type="scientific">Aeromonas caviae</name>
    <name type="common">Aeromonas punctata</name>
    <dbReference type="NCBI Taxonomy" id="648"/>
    <lineage>
        <taxon>Bacteria</taxon>
        <taxon>Pseudomonadati</taxon>
        <taxon>Pseudomonadota</taxon>
        <taxon>Gammaproteobacteria</taxon>
        <taxon>Aeromonadales</taxon>
        <taxon>Aeromonadaceae</taxon>
        <taxon>Aeromonas</taxon>
    </lineage>
</organism>
<name>A0ABU5W836_AERCA</name>
<dbReference type="Gene3D" id="1.10.520.30">
    <property type="entry name" value="AF1862-like domain"/>
    <property type="match status" value="1"/>
</dbReference>
<dbReference type="EMBL" id="JAYGOJ010000060">
    <property type="protein sequence ID" value="MEA9436600.1"/>
    <property type="molecule type" value="Genomic_DNA"/>
</dbReference>
<dbReference type="InterPro" id="IPR010160">
    <property type="entry name" value="CRISPR-assoc_prot_Cmr5"/>
</dbReference>
<protein>
    <recommendedName>
        <fullName evidence="5">CRISPR type III-B/RAMP module-associated protein Cmr5</fullName>
    </recommendedName>
</protein>
<dbReference type="InterPro" id="IPR023101">
    <property type="entry name" value="AF1862-like_dom_sf"/>
</dbReference>
<accession>A0ABU5W836</accession>
<dbReference type="Proteomes" id="UP001304847">
    <property type="component" value="Unassembled WGS sequence"/>
</dbReference>
<comment type="caution">
    <text evidence="6">The sequence shown here is derived from an EMBL/GenBank/DDBJ whole genome shotgun (WGS) entry which is preliminary data.</text>
</comment>
<reference evidence="6 7" key="1">
    <citation type="submission" date="2023-12" db="EMBL/GenBank/DDBJ databases">
        <title>Characterization of antibiotic resistance in Aeromonas spp. in hospital effluent.</title>
        <authorList>
            <person name="Negoseki B.R.S."/>
            <person name="Krul D."/>
            <person name="Siqueira A.C."/>
            <person name="Almeida M."/>
            <person name="Mesa D."/>
            <person name="Conte D."/>
            <person name="Dalla-Costa L.M."/>
        </authorList>
    </citation>
    <scope>NUCLEOTIDE SEQUENCE [LARGE SCALE GENOMIC DNA]</scope>
    <source>
        <strain evidence="6 7">36v</strain>
    </source>
</reference>
<dbReference type="NCBIfam" id="TIGR01881">
    <property type="entry name" value="cas_Cmr5"/>
    <property type="match status" value="1"/>
</dbReference>
<keyword evidence="3" id="KW-0963">Cytoplasm</keyword>